<organism evidence="1 2">
    <name type="scientific">Candidatus Protofrankia californiensis</name>
    <dbReference type="NCBI Taxonomy" id="1839754"/>
    <lineage>
        <taxon>Bacteria</taxon>
        <taxon>Bacillati</taxon>
        <taxon>Actinomycetota</taxon>
        <taxon>Actinomycetes</taxon>
        <taxon>Frankiales</taxon>
        <taxon>Frankiaceae</taxon>
        <taxon>Protofrankia</taxon>
    </lineage>
</organism>
<sequence length="282" mass="31178">MTREFGPPAARKEYDRGAFGPQVTQAEGEGARLFARYAYAPNKLGYCGPADSQTLLEYGATGVMTGDPRSLARGFHGAWPYLQILARLAGIDDPLDRRVVEAYWLGGGVSDAVDPREFGAALLARITPQAGQYWKHLTPEILDEAAPNHCFHVLGVYPWSRLLDSPHSAQPLHVLDSCRIRWGRVMARAGDHRDGDHIVVRSQCLTWEDGRLGLSGPRSQRVALVVDGVSFVPDVQPGERVALHWDWVSGRLTDEQAGTLRRTTLAQLQATNRRLAHVQEAR</sequence>
<dbReference type="Proteomes" id="UP000199013">
    <property type="component" value="Unassembled WGS sequence"/>
</dbReference>
<dbReference type="InterPro" id="IPR045660">
    <property type="entry name" value="DUF6390"/>
</dbReference>
<keyword evidence="2" id="KW-1185">Reference proteome</keyword>
<accession>A0A1C3P152</accession>
<name>A0A1C3P152_9ACTN</name>
<proteinExistence type="predicted"/>
<dbReference type="Pfam" id="PF19927">
    <property type="entry name" value="DUF6390"/>
    <property type="match status" value="1"/>
</dbReference>
<evidence type="ECO:0000313" key="1">
    <source>
        <dbReference type="EMBL" id="SBW23546.1"/>
    </source>
</evidence>
<dbReference type="AlphaFoldDB" id="A0A1C3P152"/>
<protein>
    <submittedName>
        <fullName evidence="1">Uncharacterized protein</fullName>
    </submittedName>
</protein>
<dbReference type="EMBL" id="FLUV01001609">
    <property type="protein sequence ID" value="SBW23546.1"/>
    <property type="molecule type" value="Genomic_DNA"/>
</dbReference>
<evidence type="ECO:0000313" key="2">
    <source>
        <dbReference type="Proteomes" id="UP000199013"/>
    </source>
</evidence>
<gene>
    <name evidence="1" type="ORF">FDG2_3825</name>
</gene>
<reference evidence="2" key="1">
    <citation type="submission" date="2016-02" db="EMBL/GenBank/DDBJ databases">
        <authorList>
            <person name="Wibberg D."/>
        </authorList>
    </citation>
    <scope>NUCLEOTIDE SEQUENCE [LARGE SCALE GENOMIC DNA]</scope>
</reference>